<proteinExistence type="predicted"/>
<evidence type="ECO:0000313" key="1">
    <source>
        <dbReference type="EMBL" id="QKW49931.1"/>
    </source>
</evidence>
<name>A0A7H8N697_9ACTN</name>
<keyword evidence="2" id="KW-1185">Reference proteome</keyword>
<dbReference type="RefSeq" id="WP_176161666.1">
    <property type="nucleotide sequence ID" value="NZ_CP054929.1"/>
</dbReference>
<sequence>MSAAGAFVEADLEAKRLDHAPPHRVGEARDLAPVKGQSVGEGRVLPGRCLLPMIREPGFRVSDPIIDLSHPRLYSLHESAVGIVGEFECGELAIASLPEVPQGLVERPFPLFVVVLLGRLSLGKGCGQHRPSLGAKTRVAKNWCSGSKRCVSLIHRLLG</sequence>
<accession>A0A7H8N697</accession>
<dbReference type="EMBL" id="CP054929">
    <property type="protein sequence ID" value="QKW49931.1"/>
    <property type="molecule type" value="Genomic_DNA"/>
</dbReference>
<organism evidence="1 2">
    <name type="scientific">Streptomyces buecherae</name>
    <dbReference type="NCBI Taxonomy" id="2763006"/>
    <lineage>
        <taxon>Bacteria</taxon>
        <taxon>Bacillati</taxon>
        <taxon>Actinomycetota</taxon>
        <taxon>Actinomycetes</taxon>
        <taxon>Kitasatosporales</taxon>
        <taxon>Streptomycetaceae</taxon>
        <taxon>Streptomyces</taxon>
    </lineage>
</organism>
<dbReference type="Proteomes" id="UP000509303">
    <property type="component" value="Chromosome"/>
</dbReference>
<protein>
    <submittedName>
        <fullName evidence="1">Uncharacterized protein</fullName>
    </submittedName>
</protein>
<gene>
    <name evidence="1" type="ORF">HUT08_10675</name>
</gene>
<dbReference type="AlphaFoldDB" id="A0A7H8N697"/>
<reference evidence="1 2" key="1">
    <citation type="submission" date="2020-06" db="EMBL/GenBank/DDBJ databases">
        <title>Genome mining for natural products.</title>
        <authorList>
            <person name="Zhang B."/>
            <person name="Shi J."/>
            <person name="Ge H."/>
        </authorList>
    </citation>
    <scope>NUCLEOTIDE SEQUENCE [LARGE SCALE GENOMIC DNA]</scope>
    <source>
        <strain evidence="1 2">NA00687</strain>
    </source>
</reference>
<evidence type="ECO:0000313" key="2">
    <source>
        <dbReference type="Proteomes" id="UP000509303"/>
    </source>
</evidence>